<accession>A0A645CGH2</accession>
<evidence type="ECO:0008006" key="2">
    <source>
        <dbReference type="Google" id="ProtNLM"/>
    </source>
</evidence>
<dbReference type="EMBL" id="VSSQ01026994">
    <property type="protein sequence ID" value="MPM75988.1"/>
    <property type="molecule type" value="Genomic_DNA"/>
</dbReference>
<evidence type="ECO:0000313" key="1">
    <source>
        <dbReference type="EMBL" id="MPM75988.1"/>
    </source>
</evidence>
<dbReference type="InterPro" id="IPR011989">
    <property type="entry name" value="ARM-like"/>
</dbReference>
<protein>
    <recommendedName>
        <fullName evidence="2">HEAT repeat domain-containing protein</fullName>
    </recommendedName>
</protein>
<dbReference type="Pfam" id="PF13646">
    <property type="entry name" value="HEAT_2"/>
    <property type="match status" value="1"/>
</dbReference>
<sequence>MSKDEFLMSELIGEVNNYGFKVMNYDDLKAIKRKIKNTIPILLKYLHLLQGNNYTDAILRLLAVKGFNEATENLLEVYNDKNSKIDKWVVGDTLYSIQDKRFEDKYIEIVSDKGNGDSRQMIVILLGKLRCEKAIPTLINLLKDDDVNGHAIMALGYFKNIELIKYIEPFLNHEKRWVRKESEKAIKKIRS</sequence>
<reference evidence="1" key="1">
    <citation type="submission" date="2019-08" db="EMBL/GenBank/DDBJ databases">
        <authorList>
            <person name="Kucharzyk K."/>
            <person name="Murdoch R.W."/>
            <person name="Higgins S."/>
            <person name="Loffler F."/>
        </authorList>
    </citation>
    <scope>NUCLEOTIDE SEQUENCE</scope>
</reference>
<organism evidence="1">
    <name type="scientific">bioreactor metagenome</name>
    <dbReference type="NCBI Taxonomy" id="1076179"/>
    <lineage>
        <taxon>unclassified sequences</taxon>
        <taxon>metagenomes</taxon>
        <taxon>ecological metagenomes</taxon>
    </lineage>
</organism>
<dbReference type="InterPro" id="IPR016024">
    <property type="entry name" value="ARM-type_fold"/>
</dbReference>
<dbReference type="AlphaFoldDB" id="A0A645CGH2"/>
<comment type="caution">
    <text evidence="1">The sequence shown here is derived from an EMBL/GenBank/DDBJ whole genome shotgun (WGS) entry which is preliminary data.</text>
</comment>
<dbReference type="SUPFAM" id="SSF48371">
    <property type="entry name" value="ARM repeat"/>
    <property type="match status" value="1"/>
</dbReference>
<dbReference type="Gene3D" id="1.25.10.10">
    <property type="entry name" value="Leucine-rich Repeat Variant"/>
    <property type="match status" value="1"/>
</dbReference>
<gene>
    <name evidence="1" type="ORF">SDC9_122983</name>
</gene>
<proteinExistence type="predicted"/>
<name>A0A645CGH2_9ZZZZ</name>